<protein>
    <submittedName>
        <fullName evidence="2">Family with sequence similarity 113</fullName>
    </submittedName>
</protein>
<dbReference type="OMA" id="TRRRYHY"/>
<dbReference type="SUPFAM" id="SSF52266">
    <property type="entry name" value="SGNH hydrolase"/>
    <property type="match status" value="1"/>
</dbReference>
<keyword evidence="3" id="KW-1185">Reference proteome</keyword>
<evidence type="ECO:0000256" key="1">
    <source>
        <dbReference type="ARBA" id="ARBA00037957"/>
    </source>
</evidence>
<dbReference type="Gene3D" id="3.40.50.1110">
    <property type="entry name" value="SGNH hydrolase"/>
    <property type="match status" value="1"/>
</dbReference>
<comment type="similarity">
    <text evidence="1">Belongs to the PC-esterase family.</text>
</comment>
<dbReference type="Ensembl" id="ENSSDUT00000030703.1">
    <property type="protein sequence ID" value="ENSSDUP00000030187.1"/>
    <property type="gene ID" value="ENSSDUG00000021745.1"/>
</dbReference>
<evidence type="ECO:0000313" key="3">
    <source>
        <dbReference type="Proteomes" id="UP000261420"/>
    </source>
</evidence>
<proteinExistence type="inferred from homology"/>
<accession>A0A3B4VI18</accession>
<reference evidence="2" key="2">
    <citation type="submission" date="2025-09" db="UniProtKB">
        <authorList>
            <consortium name="Ensembl"/>
        </authorList>
    </citation>
    <scope>IDENTIFICATION</scope>
</reference>
<dbReference type="PANTHER" id="PTHR14469:SF0">
    <property type="entry name" value="FAMILY WITH SEQUENCE SIMILARITY 113"/>
    <property type="match status" value="1"/>
</dbReference>
<dbReference type="AlphaFoldDB" id="A0A3B4VI18"/>
<organism evidence="2 3">
    <name type="scientific">Seriola dumerili</name>
    <name type="common">Greater amberjack</name>
    <name type="synonym">Caranx dumerili</name>
    <dbReference type="NCBI Taxonomy" id="41447"/>
    <lineage>
        <taxon>Eukaryota</taxon>
        <taxon>Metazoa</taxon>
        <taxon>Chordata</taxon>
        <taxon>Craniata</taxon>
        <taxon>Vertebrata</taxon>
        <taxon>Euteleostomi</taxon>
        <taxon>Actinopterygii</taxon>
        <taxon>Neopterygii</taxon>
        <taxon>Teleostei</taxon>
        <taxon>Neoteleostei</taxon>
        <taxon>Acanthomorphata</taxon>
        <taxon>Carangaria</taxon>
        <taxon>Carangiformes</taxon>
        <taxon>Carangidae</taxon>
        <taxon>Seriola</taxon>
    </lineage>
</organism>
<reference evidence="2" key="1">
    <citation type="submission" date="2025-08" db="UniProtKB">
        <authorList>
            <consortium name="Ensembl"/>
        </authorList>
    </citation>
    <scope>IDENTIFICATION</scope>
</reference>
<dbReference type="Proteomes" id="UP000261420">
    <property type="component" value="Unplaced"/>
</dbReference>
<name>A0A3B4VI18_SERDU</name>
<dbReference type="InterPro" id="IPR036514">
    <property type="entry name" value="SGNH_hydro_sf"/>
</dbReference>
<dbReference type="PANTHER" id="PTHR14469">
    <property type="entry name" value="SARCOMA ANTIGEN NY-SAR-23"/>
    <property type="match status" value="1"/>
</dbReference>
<evidence type="ECO:0000313" key="2">
    <source>
        <dbReference type="Ensembl" id="ENSSDUP00000030187.1"/>
    </source>
</evidence>
<dbReference type="GeneTree" id="ENSGT00390000002231"/>
<sequence length="398" mass="46499">MESKSTKEIMKCVSHQQASQLLHNKFIVVLGDSIQRSVYKDLVLLIQKEKYLTLRQLKSKGEMSFEQDCLVEGGCLSQMHNGTQYRESILDDFCHGLKPDVVIVNSCVWDISRYNSSWIDDYKKNLYTFFDELRTILPEESLVIWNLTMPLAEKIKGGFLVPEIEHKAPQLRYDVIEANFYSGTLADAHGMDVLDLHFQFRFSLHHRTNDGVHWNAIAHRRITSLLLQHAAQAWGVIMPCPLRAVENTDVTVKRPVYGNATNSAGVRQVQCASNYPYPPANYFSSMERYSTKRNYNSYREEFFSNSLPYKYLSFEGHNPQQQTYRHEAAGAYRPALSPHPHPPIHRHKYKHGHVGNGFDYRPPHHFEPYNDHHHKYVMRSRRSRHHYAPYTHHRSNHY</sequence>